<dbReference type="PIRSF" id="PIRSF001604">
    <property type="entry name" value="LigA"/>
    <property type="match status" value="1"/>
</dbReference>
<dbReference type="InterPro" id="IPR001679">
    <property type="entry name" value="DNA_ligase"/>
</dbReference>
<dbReference type="SMART" id="SM00278">
    <property type="entry name" value="HhH1"/>
    <property type="match status" value="4"/>
</dbReference>
<comment type="function">
    <text evidence="2">DNA ligase that catalyzes the formation of phosphodiester linkages between 5'-phosphoryl and 3'-hydroxyl groups in double-stranded DNA using NAD as a coenzyme and as the energy source for the reaction. It is essential for DNA replication and repair of damaged DNA.</text>
</comment>
<dbReference type="SMART" id="SM00532">
    <property type="entry name" value="LIGANc"/>
    <property type="match status" value="1"/>
</dbReference>
<protein>
    <recommendedName>
        <fullName evidence="3">DNA ligase (NAD(+))</fullName>
        <ecNumber evidence="3">6.5.1.2</ecNumber>
    </recommendedName>
</protein>
<dbReference type="SMART" id="SM00292">
    <property type="entry name" value="BRCT"/>
    <property type="match status" value="1"/>
</dbReference>
<sequence length="672" mass="76264">MILEYDRKYHDDDQPGITDHEYDALVRELQELEKKHPDHVDPESPTLRVGFKPNVKFEKVDHKAPMLSLNNVFSEQEFREWDSRLHLALKANPTSRGKNFDRMIPFYICELKFDGLSLDLQYKRKGNKLMLDKAVTRGDGQTGEDVTHNIRHVKNVPLIITDAPGLDELEVRGEVVMPNDAFEKTNEELKAKGEKQYSNPRNAAAGALRTLDTDKAKGRGLEFMCYGYGHFEEKIVGWMPDTHYGILELFGEWGFNTNPDYCWVANDANEAKDTYDKIKDLREKLPFGIDGFVVKLNYRAAQAIVGYVSRAPRFAIAWKFPAEEAVTTLEAIEVQVGRTGAITPVGRLKPVFVGGVWVSNATLHNEDEIHRKGLRIGDKVIVRRAGDVVPEIVGPIEKERTGNETFFHMPVHCPDCGSAIQKEDEEGKIYRCTGGLKCPAQKFGMFCHAVGRKALNIVGMGEKTIEELLEHRFIYELADLFELNADHLHELEGMGEKSIRKLLEAIEDARDTTPQRFVYALGIRHVGEETAKDLCRHTFNMDLIRELTVDELMRIEGIGEETAKSIFTYFRENWDSIEKLLKHLRFPKKDDALTVPQTLKGRNFSITGSFEGMSRDDIKAYIEARGGNLLPSISKKAEFLLLGKEPSGSKVEKAMKLGLKFIDFVPSIIENF</sequence>
<dbReference type="Pfam" id="PF03120">
    <property type="entry name" value="OB_DNA_ligase"/>
    <property type="match status" value="1"/>
</dbReference>
<dbReference type="PROSITE" id="PS50172">
    <property type="entry name" value="BRCT"/>
    <property type="match status" value="1"/>
</dbReference>
<dbReference type="InterPro" id="IPR004150">
    <property type="entry name" value="NAD_DNA_ligase_OB"/>
</dbReference>
<evidence type="ECO:0000256" key="11">
    <source>
        <dbReference type="ARBA" id="ARBA00023204"/>
    </source>
</evidence>
<dbReference type="InterPro" id="IPR036420">
    <property type="entry name" value="BRCT_dom_sf"/>
</dbReference>
<dbReference type="GO" id="GO:0046872">
    <property type="term" value="F:metal ion binding"/>
    <property type="evidence" value="ECO:0007669"/>
    <property type="project" value="UniProtKB-KW"/>
</dbReference>
<comment type="catalytic activity">
    <reaction evidence="12">
        <text>NAD(+) + (deoxyribonucleotide)n-3'-hydroxyl + 5'-phospho-(deoxyribonucleotide)m = (deoxyribonucleotide)n+m + AMP + beta-nicotinamide D-nucleotide.</text>
        <dbReference type="EC" id="6.5.1.2"/>
    </reaction>
</comment>
<evidence type="ECO:0000256" key="8">
    <source>
        <dbReference type="ARBA" id="ARBA00022833"/>
    </source>
</evidence>
<dbReference type="InterPro" id="IPR033136">
    <property type="entry name" value="DNA_ligase_CS"/>
</dbReference>
<dbReference type="Proteomes" id="UP000203794">
    <property type="component" value="Segment"/>
</dbReference>
<keyword evidence="8" id="KW-0862">Zinc</keyword>
<keyword evidence="10" id="KW-0520">NAD</keyword>
<dbReference type="GO" id="GO:0003677">
    <property type="term" value="F:DNA binding"/>
    <property type="evidence" value="ECO:0007669"/>
    <property type="project" value="InterPro"/>
</dbReference>
<feature type="domain" description="BRCT" evidence="13">
    <location>
        <begin position="594"/>
        <end position="672"/>
    </location>
</feature>
<dbReference type="Pfam" id="PF14520">
    <property type="entry name" value="HHH_5"/>
    <property type="match status" value="1"/>
</dbReference>
<dbReference type="Pfam" id="PF01653">
    <property type="entry name" value="DNA_ligase_aden"/>
    <property type="match status" value="1"/>
</dbReference>
<dbReference type="GO" id="GO:0003911">
    <property type="term" value="F:DNA ligase (NAD+) activity"/>
    <property type="evidence" value="ECO:0007669"/>
    <property type="project" value="UniProtKB-EC"/>
</dbReference>
<dbReference type="HAMAP" id="MF_01588">
    <property type="entry name" value="DNA_ligase_A"/>
    <property type="match status" value="1"/>
</dbReference>
<keyword evidence="15" id="KW-1185">Reference proteome</keyword>
<dbReference type="Pfam" id="PF12826">
    <property type="entry name" value="HHH_2"/>
    <property type="match status" value="1"/>
</dbReference>
<dbReference type="SUPFAM" id="SSF52113">
    <property type="entry name" value="BRCT domain"/>
    <property type="match status" value="1"/>
</dbReference>
<evidence type="ECO:0000256" key="2">
    <source>
        <dbReference type="ARBA" id="ARBA00004067"/>
    </source>
</evidence>
<evidence type="ECO:0000256" key="5">
    <source>
        <dbReference type="ARBA" id="ARBA00022705"/>
    </source>
</evidence>
<accession>A0A0A8J9A9</accession>
<evidence type="ECO:0000256" key="9">
    <source>
        <dbReference type="ARBA" id="ARBA00022842"/>
    </source>
</evidence>
<evidence type="ECO:0000256" key="1">
    <source>
        <dbReference type="ARBA" id="ARBA00001946"/>
    </source>
</evidence>
<evidence type="ECO:0000256" key="7">
    <source>
        <dbReference type="ARBA" id="ARBA00022763"/>
    </source>
</evidence>
<evidence type="ECO:0000256" key="4">
    <source>
        <dbReference type="ARBA" id="ARBA00022598"/>
    </source>
</evidence>
<evidence type="ECO:0000313" key="15">
    <source>
        <dbReference type="Proteomes" id="UP000203794"/>
    </source>
</evidence>
<dbReference type="InterPro" id="IPR003583">
    <property type="entry name" value="Hlx-hairpin-Hlx_DNA-bd_motif"/>
</dbReference>
<dbReference type="CDD" id="cd00114">
    <property type="entry name" value="LIGANc"/>
    <property type="match status" value="1"/>
</dbReference>
<dbReference type="NCBIfam" id="TIGR00575">
    <property type="entry name" value="dnlj"/>
    <property type="match status" value="1"/>
</dbReference>
<dbReference type="InterPro" id="IPR010994">
    <property type="entry name" value="RuvA_2-like"/>
</dbReference>
<comment type="cofactor">
    <cofactor evidence="1">
        <name>Mg(2+)</name>
        <dbReference type="ChEBI" id="CHEBI:18420"/>
    </cofactor>
</comment>
<dbReference type="InterPro" id="IPR013840">
    <property type="entry name" value="DNAligase_N"/>
</dbReference>
<dbReference type="SUPFAM" id="SSF56091">
    <property type="entry name" value="DNA ligase/mRNA capping enzyme, catalytic domain"/>
    <property type="match status" value="1"/>
</dbReference>
<evidence type="ECO:0000256" key="6">
    <source>
        <dbReference type="ARBA" id="ARBA00022723"/>
    </source>
</evidence>
<dbReference type="SUPFAM" id="SSF50249">
    <property type="entry name" value="Nucleic acid-binding proteins"/>
    <property type="match status" value="1"/>
</dbReference>
<dbReference type="Gene3D" id="2.40.50.140">
    <property type="entry name" value="Nucleic acid-binding proteins"/>
    <property type="match status" value="1"/>
</dbReference>
<evidence type="ECO:0000259" key="13">
    <source>
        <dbReference type="PROSITE" id="PS50172"/>
    </source>
</evidence>
<keyword evidence="5" id="KW-0235">DNA replication</keyword>
<dbReference type="FunFam" id="1.10.150.20:FF:000007">
    <property type="entry name" value="DNA ligase"/>
    <property type="match status" value="1"/>
</dbReference>
<evidence type="ECO:0000313" key="14">
    <source>
        <dbReference type="EMBL" id="BAQ02623.2"/>
    </source>
</evidence>
<evidence type="ECO:0000256" key="3">
    <source>
        <dbReference type="ARBA" id="ARBA00012722"/>
    </source>
</evidence>
<organism evidence="14 15">
    <name type="scientific">Ralstonia phage RSL2</name>
    <dbReference type="NCBI Taxonomy" id="1585840"/>
    <lineage>
        <taxon>Viruses</taxon>
        <taxon>Duplodnaviria</taxon>
        <taxon>Heunggongvirae</taxon>
        <taxon>Uroviricota</taxon>
        <taxon>Caudoviricetes</taxon>
        <taxon>Chimalliviridae</taxon>
        <taxon>Chiangmaivirus</taxon>
        <taxon>Chiangmaivirus RSL2</taxon>
    </lineage>
</organism>
<keyword evidence="9" id="KW-0460">Magnesium</keyword>
<dbReference type="GO" id="GO:0006281">
    <property type="term" value="P:DNA repair"/>
    <property type="evidence" value="ECO:0007669"/>
    <property type="project" value="UniProtKB-KW"/>
</dbReference>
<evidence type="ECO:0000256" key="12">
    <source>
        <dbReference type="ARBA" id="ARBA00034005"/>
    </source>
</evidence>
<dbReference type="Gene3D" id="6.20.10.30">
    <property type="match status" value="1"/>
</dbReference>
<dbReference type="PANTHER" id="PTHR23389:SF9">
    <property type="entry name" value="DNA LIGASE"/>
    <property type="match status" value="1"/>
</dbReference>
<dbReference type="Pfam" id="PF03119">
    <property type="entry name" value="DNA_ligase_ZBD"/>
    <property type="match status" value="1"/>
</dbReference>
<dbReference type="EMBL" id="AP014693">
    <property type="protein sequence ID" value="BAQ02623.2"/>
    <property type="molecule type" value="Genomic_DNA"/>
</dbReference>
<dbReference type="InterPro" id="IPR013839">
    <property type="entry name" value="DNAligase_adenylation"/>
</dbReference>
<dbReference type="NCBIfam" id="NF005932">
    <property type="entry name" value="PRK07956.1"/>
    <property type="match status" value="1"/>
</dbReference>
<dbReference type="InterPro" id="IPR001357">
    <property type="entry name" value="BRCT_dom"/>
</dbReference>
<dbReference type="InterPro" id="IPR004149">
    <property type="entry name" value="Znf_DNAligase_C4"/>
</dbReference>
<keyword evidence="6" id="KW-0479">Metal-binding</keyword>
<dbReference type="GO" id="GO:0006260">
    <property type="term" value="P:DNA replication"/>
    <property type="evidence" value="ECO:0007669"/>
    <property type="project" value="UniProtKB-KW"/>
</dbReference>
<dbReference type="SUPFAM" id="SSF47781">
    <property type="entry name" value="RuvA domain 2-like"/>
    <property type="match status" value="1"/>
</dbReference>
<dbReference type="Pfam" id="PF00533">
    <property type="entry name" value="BRCT"/>
    <property type="match status" value="1"/>
</dbReference>
<dbReference type="PANTHER" id="PTHR23389">
    <property type="entry name" value="CHROMOSOME TRANSMISSION FIDELITY FACTOR 18"/>
    <property type="match status" value="1"/>
</dbReference>
<keyword evidence="11" id="KW-0234">DNA repair</keyword>
<name>A0A0A8J9A9_9CAUD</name>
<dbReference type="PROSITE" id="PS01056">
    <property type="entry name" value="DNA_LIGASE_N2"/>
    <property type="match status" value="1"/>
</dbReference>
<keyword evidence="4" id="KW-0436">Ligase</keyword>
<dbReference type="Gene3D" id="1.10.150.20">
    <property type="entry name" value="5' to 3' exonuclease, C-terminal subdomain"/>
    <property type="match status" value="2"/>
</dbReference>
<reference evidence="14 15" key="1">
    <citation type="submission" date="2014-12" db="EMBL/GenBank/DDBJ databases">
        <title>Genome analysis of a novel jumbo phage RSL2 infecting the phytopathogen Ralstonia solanacearum.</title>
        <authorList>
            <person name="Kawasaki T."/>
            <person name="Fujie M."/>
            <person name="Chatchawankanphanich O."/>
            <person name="Ogata H."/>
            <person name="Yamada T."/>
        </authorList>
    </citation>
    <scope>NUCLEOTIDE SEQUENCE [LARGE SCALE GENOMIC DNA]</scope>
    <source>
        <strain evidence="14 15">RSL2</strain>
    </source>
</reference>
<dbReference type="Gene3D" id="3.30.470.30">
    <property type="entry name" value="DNA ligase/mRNA capping enzyme"/>
    <property type="match status" value="1"/>
</dbReference>
<dbReference type="FunFam" id="2.40.50.140:FF:000012">
    <property type="entry name" value="DNA ligase"/>
    <property type="match status" value="1"/>
</dbReference>
<dbReference type="Gene3D" id="1.10.287.610">
    <property type="entry name" value="Helix hairpin bin"/>
    <property type="match status" value="1"/>
</dbReference>
<keyword evidence="7" id="KW-0227">DNA damage</keyword>
<dbReference type="InterPro" id="IPR041663">
    <property type="entry name" value="DisA/LigA_HHH"/>
</dbReference>
<proteinExistence type="inferred from homology"/>
<dbReference type="Gene3D" id="3.40.50.10190">
    <property type="entry name" value="BRCT domain"/>
    <property type="match status" value="1"/>
</dbReference>
<evidence type="ECO:0000256" key="10">
    <source>
        <dbReference type="ARBA" id="ARBA00023027"/>
    </source>
</evidence>
<dbReference type="InterPro" id="IPR012340">
    <property type="entry name" value="NA-bd_OB-fold"/>
</dbReference>
<dbReference type="CDD" id="cd17748">
    <property type="entry name" value="BRCT_DNA_ligase_like"/>
    <property type="match status" value="1"/>
</dbReference>
<dbReference type="EC" id="6.5.1.2" evidence="3"/>